<proteinExistence type="predicted"/>
<sequence length="89" mass="9600">MTTNLHTDTTANSCTCLIPAGALKGVQFMRTPDYVQVVGFIDQRLINIQTGDFGGELNPHGADLRGKPLGRLVYSTAWSGDNNSFTQAI</sequence>
<dbReference type="EMBL" id="MU154766">
    <property type="protein sequence ID" value="KAF9487570.1"/>
    <property type="molecule type" value="Genomic_DNA"/>
</dbReference>
<feature type="non-terminal residue" evidence="1">
    <location>
        <position position="89"/>
    </location>
</feature>
<gene>
    <name evidence="1" type="ORF">BDN71DRAFT_1458410</name>
</gene>
<protein>
    <submittedName>
        <fullName evidence="1">Uncharacterized protein</fullName>
    </submittedName>
</protein>
<dbReference type="AlphaFoldDB" id="A0A9P6D9C1"/>
<evidence type="ECO:0000313" key="2">
    <source>
        <dbReference type="Proteomes" id="UP000807025"/>
    </source>
</evidence>
<dbReference type="OrthoDB" id="2564904at2759"/>
<name>A0A9P6D9C1_PLEER</name>
<evidence type="ECO:0000313" key="1">
    <source>
        <dbReference type="EMBL" id="KAF9487570.1"/>
    </source>
</evidence>
<dbReference type="Proteomes" id="UP000807025">
    <property type="component" value="Unassembled WGS sequence"/>
</dbReference>
<keyword evidence="2" id="KW-1185">Reference proteome</keyword>
<comment type="caution">
    <text evidence="1">The sequence shown here is derived from an EMBL/GenBank/DDBJ whole genome shotgun (WGS) entry which is preliminary data.</text>
</comment>
<reference evidence="1" key="1">
    <citation type="submission" date="2020-11" db="EMBL/GenBank/DDBJ databases">
        <authorList>
            <consortium name="DOE Joint Genome Institute"/>
            <person name="Ahrendt S."/>
            <person name="Riley R."/>
            <person name="Andreopoulos W."/>
            <person name="Labutti K."/>
            <person name="Pangilinan J."/>
            <person name="Ruiz-Duenas F.J."/>
            <person name="Barrasa J.M."/>
            <person name="Sanchez-Garcia M."/>
            <person name="Camarero S."/>
            <person name="Miyauchi S."/>
            <person name="Serrano A."/>
            <person name="Linde D."/>
            <person name="Babiker R."/>
            <person name="Drula E."/>
            <person name="Ayuso-Fernandez I."/>
            <person name="Pacheco R."/>
            <person name="Padilla G."/>
            <person name="Ferreira P."/>
            <person name="Barriuso J."/>
            <person name="Kellner H."/>
            <person name="Castanera R."/>
            <person name="Alfaro M."/>
            <person name="Ramirez L."/>
            <person name="Pisabarro A.G."/>
            <person name="Kuo A."/>
            <person name="Tritt A."/>
            <person name="Lipzen A."/>
            <person name="He G."/>
            <person name="Yan M."/>
            <person name="Ng V."/>
            <person name="Cullen D."/>
            <person name="Martin F."/>
            <person name="Rosso M.-N."/>
            <person name="Henrissat B."/>
            <person name="Hibbett D."/>
            <person name="Martinez A.T."/>
            <person name="Grigoriev I.V."/>
        </authorList>
    </citation>
    <scope>NUCLEOTIDE SEQUENCE</scope>
    <source>
        <strain evidence="1">ATCC 90797</strain>
    </source>
</reference>
<accession>A0A9P6D9C1</accession>
<organism evidence="1 2">
    <name type="scientific">Pleurotus eryngii</name>
    <name type="common">Boletus of the steppes</name>
    <dbReference type="NCBI Taxonomy" id="5323"/>
    <lineage>
        <taxon>Eukaryota</taxon>
        <taxon>Fungi</taxon>
        <taxon>Dikarya</taxon>
        <taxon>Basidiomycota</taxon>
        <taxon>Agaricomycotina</taxon>
        <taxon>Agaricomycetes</taxon>
        <taxon>Agaricomycetidae</taxon>
        <taxon>Agaricales</taxon>
        <taxon>Pleurotineae</taxon>
        <taxon>Pleurotaceae</taxon>
        <taxon>Pleurotus</taxon>
    </lineage>
</organism>